<gene>
    <name evidence="12" type="ORF">VNO77_00250</name>
</gene>
<proteinExistence type="inferred from homology"/>
<comment type="caution">
    <text evidence="12">The sequence shown here is derived from an EMBL/GenBank/DDBJ whole genome shotgun (WGS) entry which is preliminary data.</text>
</comment>
<keyword evidence="6" id="KW-0521">NADP</keyword>
<dbReference type="InterPro" id="IPR036188">
    <property type="entry name" value="FAD/NAD-bd_sf"/>
</dbReference>
<protein>
    <recommendedName>
        <fullName evidence="11">Flavin-containing monooxygenase</fullName>
        <ecNumber evidence="11">1.-.-.-</ecNumber>
    </recommendedName>
</protein>
<dbReference type="Gene3D" id="3.50.50.60">
    <property type="entry name" value="FAD/NAD(P)-binding domain"/>
    <property type="match status" value="1"/>
</dbReference>
<accession>A0AAN9R941</accession>
<dbReference type="InterPro" id="IPR050982">
    <property type="entry name" value="Auxin_biosynth/cation_transpt"/>
</dbReference>
<dbReference type="Pfam" id="PF00743">
    <property type="entry name" value="FMO-like"/>
    <property type="match status" value="1"/>
</dbReference>
<dbReference type="InterPro" id="IPR020946">
    <property type="entry name" value="Flavin_mOase-like"/>
</dbReference>
<evidence type="ECO:0000313" key="13">
    <source>
        <dbReference type="Proteomes" id="UP001367508"/>
    </source>
</evidence>
<evidence type="ECO:0000256" key="1">
    <source>
        <dbReference type="ARBA" id="ARBA00001974"/>
    </source>
</evidence>
<comment type="catalytic activity">
    <reaction evidence="10">
        <text>indole-3-pyruvate + NADPH + O2 + H(+) = (indol-3-yl)acetate + CO2 + NADP(+) + H2O</text>
        <dbReference type="Rhea" id="RHEA:34331"/>
        <dbReference type="ChEBI" id="CHEBI:15377"/>
        <dbReference type="ChEBI" id="CHEBI:15378"/>
        <dbReference type="ChEBI" id="CHEBI:15379"/>
        <dbReference type="ChEBI" id="CHEBI:16526"/>
        <dbReference type="ChEBI" id="CHEBI:17640"/>
        <dbReference type="ChEBI" id="CHEBI:30854"/>
        <dbReference type="ChEBI" id="CHEBI:57783"/>
        <dbReference type="ChEBI" id="CHEBI:58349"/>
        <dbReference type="EC" id="1.14.13.168"/>
    </reaction>
</comment>
<sequence length="456" mass="50603">MSVKLKEKSVHDYVQVKMGKKTSPIMVKGPIIVGAGPSGLAAAACLKHKGIPSLILERANCLASMWELKTYDRLCLHLPKQFCELPLMPFPQNVPSYPTKKQFLAYLKAYADHFYIKPAFSKTVVSANFDHRSGYWRVKTTTTTTTQGMKKEESEYVSQWLIVATGENAEEVMPQIEGMDEFEGPILHTSSYKSGNLFCGKNVLVVGCGNSGMEVSLDLCNHNARPSLVVRDTVHILPHRMFGKSTFGLSMSLLKWFSIGIVDKFLLLMSHLMLGDTAQFGFNRPKIGPLELKNLYGKTPVLDVGTLAQIKSGKIKVCRGIKQLSQHQVEFVDGKTENFDVIILATGYKSNVLSWLKGSDMFCEKDGLPRKAFPNGWKGENGLYAVGFTKRGLFGASIDAKRIAEDVEHCWKALAGENIERYHHKQVSWPIATHSCNKLLLNQNAAIGAFIALLLA</sequence>
<dbReference type="SUPFAM" id="SSF51905">
    <property type="entry name" value="FAD/NAD(P)-binding domain"/>
    <property type="match status" value="2"/>
</dbReference>
<dbReference type="PANTHER" id="PTHR43539:SF36">
    <property type="entry name" value="INDOLE-3-PYRUVATE MONOOXYGENASE YUCCA2"/>
    <property type="match status" value="1"/>
</dbReference>
<dbReference type="PRINTS" id="PR00469">
    <property type="entry name" value="PNDRDTASEII"/>
</dbReference>
<dbReference type="AlphaFoldDB" id="A0AAN9R941"/>
<keyword evidence="5 11" id="KW-0274">FAD</keyword>
<evidence type="ECO:0000256" key="11">
    <source>
        <dbReference type="RuleBase" id="RU361177"/>
    </source>
</evidence>
<evidence type="ECO:0000256" key="7">
    <source>
        <dbReference type="ARBA" id="ARBA00023002"/>
    </source>
</evidence>
<dbReference type="GO" id="GO:0050660">
    <property type="term" value="F:flavin adenine dinucleotide binding"/>
    <property type="evidence" value="ECO:0007669"/>
    <property type="project" value="InterPro"/>
</dbReference>
<evidence type="ECO:0000256" key="8">
    <source>
        <dbReference type="ARBA" id="ARBA00023033"/>
    </source>
</evidence>
<keyword evidence="9" id="KW-0073">Auxin biosynthesis</keyword>
<comment type="similarity">
    <text evidence="3 11">Belongs to the FMO family.</text>
</comment>
<dbReference type="PANTHER" id="PTHR43539">
    <property type="entry name" value="FLAVIN-BINDING MONOOXYGENASE-LIKE PROTEIN (AFU_ORTHOLOGUE AFUA_4G09220)"/>
    <property type="match status" value="1"/>
</dbReference>
<name>A0AAN9R941_CANGL</name>
<keyword evidence="8 11" id="KW-0503">Monooxygenase</keyword>
<comment type="cofactor">
    <cofactor evidence="1 11">
        <name>FAD</name>
        <dbReference type="ChEBI" id="CHEBI:57692"/>
    </cofactor>
</comment>
<dbReference type="GO" id="GO:0050661">
    <property type="term" value="F:NADP binding"/>
    <property type="evidence" value="ECO:0007669"/>
    <property type="project" value="InterPro"/>
</dbReference>
<evidence type="ECO:0000256" key="9">
    <source>
        <dbReference type="ARBA" id="ARBA00023070"/>
    </source>
</evidence>
<evidence type="ECO:0000256" key="5">
    <source>
        <dbReference type="ARBA" id="ARBA00022827"/>
    </source>
</evidence>
<evidence type="ECO:0000256" key="3">
    <source>
        <dbReference type="ARBA" id="ARBA00009183"/>
    </source>
</evidence>
<dbReference type="Proteomes" id="UP001367508">
    <property type="component" value="Unassembled WGS sequence"/>
</dbReference>
<dbReference type="PRINTS" id="PR00368">
    <property type="entry name" value="FADPNR"/>
</dbReference>
<dbReference type="GO" id="GO:0004499">
    <property type="term" value="F:N,N-dimethylaniline monooxygenase activity"/>
    <property type="evidence" value="ECO:0007669"/>
    <property type="project" value="InterPro"/>
</dbReference>
<evidence type="ECO:0000256" key="2">
    <source>
        <dbReference type="ARBA" id="ARBA00004814"/>
    </source>
</evidence>
<reference evidence="12 13" key="1">
    <citation type="submission" date="2024-01" db="EMBL/GenBank/DDBJ databases">
        <title>The genomes of 5 underutilized Papilionoideae crops provide insights into root nodulation and disease resistanc.</title>
        <authorList>
            <person name="Jiang F."/>
        </authorList>
    </citation>
    <scope>NUCLEOTIDE SEQUENCE [LARGE SCALE GENOMIC DNA]</scope>
    <source>
        <strain evidence="12">LVBAO_FW01</strain>
        <tissue evidence="12">Leaves</tissue>
    </source>
</reference>
<organism evidence="12 13">
    <name type="scientific">Canavalia gladiata</name>
    <name type="common">Sword bean</name>
    <name type="synonym">Dolichos gladiatus</name>
    <dbReference type="NCBI Taxonomy" id="3824"/>
    <lineage>
        <taxon>Eukaryota</taxon>
        <taxon>Viridiplantae</taxon>
        <taxon>Streptophyta</taxon>
        <taxon>Embryophyta</taxon>
        <taxon>Tracheophyta</taxon>
        <taxon>Spermatophyta</taxon>
        <taxon>Magnoliopsida</taxon>
        <taxon>eudicotyledons</taxon>
        <taxon>Gunneridae</taxon>
        <taxon>Pentapetalae</taxon>
        <taxon>rosids</taxon>
        <taxon>fabids</taxon>
        <taxon>Fabales</taxon>
        <taxon>Fabaceae</taxon>
        <taxon>Papilionoideae</taxon>
        <taxon>50 kb inversion clade</taxon>
        <taxon>NPAAA clade</taxon>
        <taxon>indigoferoid/millettioid clade</taxon>
        <taxon>Phaseoleae</taxon>
        <taxon>Canavalia</taxon>
    </lineage>
</organism>
<evidence type="ECO:0000256" key="4">
    <source>
        <dbReference type="ARBA" id="ARBA00022630"/>
    </source>
</evidence>
<keyword evidence="7 11" id="KW-0560">Oxidoreductase</keyword>
<dbReference type="GO" id="GO:0009851">
    <property type="term" value="P:auxin biosynthetic process"/>
    <property type="evidence" value="ECO:0007669"/>
    <property type="project" value="UniProtKB-KW"/>
</dbReference>
<keyword evidence="4 11" id="KW-0285">Flavoprotein</keyword>
<dbReference type="GO" id="GO:0103075">
    <property type="term" value="F:indole-3-pyruvate monooxygenase activity"/>
    <property type="evidence" value="ECO:0007669"/>
    <property type="project" value="UniProtKB-EC"/>
</dbReference>
<comment type="pathway">
    <text evidence="2">Plant hormone metabolism; auxin biosynthesis.</text>
</comment>
<dbReference type="EMBL" id="JAYMYQ010000001">
    <property type="protein sequence ID" value="KAK7358323.1"/>
    <property type="molecule type" value="Genomic_DNA"/>
</dbReference>
<evidence type="ECO:0000256" key="6">
    <source>
        <dbReference type="ARBA" id="ARBA00022857"/>
    </source>
</evidence>
<evidence type="ECO:0000313" key="12">
    <source>
        <dbReference type="EMBL" id="KAK7358323.1"/>
    </source>
</evidence>
<dbReference type="FunFam" id="3.50.50.60:FF:000100">
    <property type="entry name" value="Flavin-containing monooxygenase"/>
    <property type="match status" value="1"/>
</dbReference>
<keyword evidence="13" id="KW-1185">Reference proteome</keyword>
<dbReference type="EC" id="1.-.-.-" evidence="11"/>
<evidence type="ECO:0000256" key="10">
    <source>
        <dbReference type="ARBA" id="ARBA00047707"/>
    </source>
</evidence>